<sequence>MTTEPELWNSERCAEEWGLTGPDPGRVWRSYVSKGYAPQADAYDGRSPRWKASKVIAASAARTGQGRPRGKTLAERLDAALTFTETLGVAEEEFEVALDLTTPAEDRREDAGSVEMTLSAMSAALDEVRAFCARRADEYGATLPGLRSSDPQHPSLEAIRADAFRILFRDFARDCSRISLNAAATAQLARAAVHPD</sequence>
<proteinExistence type="predicted"/>
<dbReference type="RefSeq" id="WP_271322097.1">
    <property type="nucleotide sequence ID" value="NZ_JAAGKO020000040.1"/>
</dbReference>
<keyword evidence="2" id="KW-1185">Reference proteome</keyword>
<accession>A0ABT6W4R2</accession>
<organism evidence="1 2">
    <name type="scientific">Streptantibioticus silvisoli</name>
    <dbReference type="NCBI Taxonomy" id="2705255"/>
    <lineage>
        <taxon>Bacteria</taxon>
        <taxon>Bacillati</taxon>
        <taxon>Actinomycetota</taxon>
        <taxon>Actinomycetes</taxon>
        <taxon>Kitasatosporales</taxon>
        <taxon>Streptomycetaceae</taxon>
        <taxon>Streptantibioticus</taxon>
    </lineage>
</organism>
<gene>
    <name evidence="1" type="ORF">POF43_023955</name>
</gene>
<name>A0ABT6W4R2_9ACTN</name>
<protein>
    <submittedName>
        <fullName evidence="1">Uncharacterized protein</fullName>
    </submittedName>
</protein>
<dbReference type="EMBL" id="JAAGKO020000040">
    <property type="protein sequence ID" value="MDI5965743.1"/>
    <property type="molecule type" value="Genomic_DNA"/>
</dbReference>
<evidence type="ECO:0000313" key="2">
    <source>
        <dbReference type="Proteomes" id="UP001156398"/>
    </source>
</evidence>
<dbReference type="Proteomes" id="UP001156398">
    <property type="component" value="Unassembled WGS sequence"/>
</dbReference>
<comment type="caution">
    <text evidence="1">The sequence shown here is derived from an EMBL/GenBank/DDBJ whole genome shotgun (WGS) entry which is preliminary data.</text>
</comment>
<reference evidence="1 2" key="1">
    <citation type="submission" date="2023-05" db="EMBL/GenBank/DDBJ databases">
        <title>Streptantibioticus silvisoli sp. nov., acidotolerant actinomycetes 1 from pine litter.</title>
        <authorList>
            <person name="Swiecimska M."/>
            <person name="Golinska P."/>
            <person name="Sangal V."/>
            <person name="Wachnowicz B."/>
            <person name="Goodfellow M."/>
        </authorList>
    </citation>
    <scope>NUCLEOTIDE SEQUENCE [LARGE SCALE GENOMIC DNA]</scope>
    <source>
        <strain evidence="1 2">SL54</strain>
    </source>
</reference>
<evidence type="ECO:0000313" key="1">
    <source>
        <dbReference type="EMBL" id="MDI5965743.1"/>
    </source>
</evidence>